<keyword evidence="6" id="KW-1185">Reference proteome</keyword>
<evidence type="ECO:0000313" key="6">
    <source>
        <dbReference type="Proteomes" id="UP000546007"/>
    </source>
</evidence>
<dbReference type="PANTHER" id="PTHR43399:SF4">
    <property type="entry name" value="CELL WALL-ASSOCIATED PROTEASE"/>
    <property type="match status" value="1"/>
</dbReference>
<name>A0A7W6HVD1_9BACT</name>
<keyword evidence="3" id="KW-0732">Signal</keyword>
<sequence length="566" mass="62704">MKKCFLLLMASACISVANAQLVKQNEQGEKKQADLDWYNCSFDKDGVYGAEVNKAYDFLKGKKIKKRPVVALIGAGMDIEHEDLKQAIWVNSKEKADGKDNDKNGLVDDINGWNFLGGKDGQVMEATMREGDREFLRLKDKYADYIFDGKNYNKVIDGKLTKVADPENIDEYNYFFKKVLPESPVAGSYCGWQLTYVLKAYADKFDQMMKERFPGKELTEAEFGICYDPKAPRDSLSEVAFMMCAMGFGVYKTDKWETVYAGIRSGGQIEQAKAEYERKVGQFGSDGRKDIIGDNYLDINDNKYGNNVLLTADATIGTMEAGIIVAKRENGLGSNGIMDQAEIMTLRVAANGEPYLKDIALAIRYAVDHQADIIMLPVQNTLYPEDQKKWISEALEYAESKGVFCVTPAWEGAQDLAVETYYPNRWMTGKKELTNLMVVCSSDKNGNPSMNSNYGAKEVDLYAPGMEIYSTYTGDTYQSGTGLGLAAATTVGVAALIKAYYPHLTGTQIRNILLETVTSRKDAEVEKGIIVDGKPTQDLFLFGDLCLSGGIINAYQAVVAADKIAK</sequence>
<comment type="caution">
    <text evidence="5">The sequence shown here is derived from an EMBL/GenBank/DDBJ whole genome shotgun (WGS) entry which is preliminary data.</text>
</comment>
<dbReference type="GO" id="GO:0004252">
    <property type="term" value="F:serine-type endopeptidase activity"/>
    <property type="evidence" value="ECO:0007669"/>
    <property type="project" value="InterPro"/>
</dbReference>
<comment type="similarity">
    <text evidence="1 2">Belongs to the peptidase S8 family.</text>
</comment>
<evidence type="ECO:0000313" key="5">
    <source>
        <dbReference type="EMBL" id="MBB4025629.1"/>
    </source>
</evidence>
<dbReference type="EMBL" id="JACIES010000003">
    <property type="protein sequence ID" value="MBB4025629.1"/>
    <property type="molecule type" value="Genomic_DNA"/>
</dbReference>
<keyword evidence="5" id="KW-0645">Protease</keyword>
<keyword evidence="5" id="KW-0378">Hydrolase</keyword>
<accession>A0A7W6HVD1</accession>
<dbReference type="SUPFAM" id="SSF52743">
    <property type="entry name" value="Subtilisin-like"/>
    <property type="match status" value="1"/>
</dbReference>
<proteinExistence type="inferred from homology"/>
<dbReference type="PANTHER" id="PTHR43399">
    <property type="entry name" value="SUBTILISIN-RELATED"/>
    <property type="match status" value="1"/>
</dbReference>
<evidence type="ECO:0000256" key="2">
    <source>
        <dbReference type="PROSITE-ProRule" id="PRU01240"/>
    </source>
</evidence>
<evidence type="ECO:0000256" key="3">
    <source>
        <dbReference type="SAM" id="SignalP"/>
    </source>
</evidence>
<dbReference type="Proteomes" id="UP000546007">
    <property type="component" value="Unassembled WGS sequence"/>
</dbReference>
<comment type="caution">
    <text evidence="2">Lacks conserved residue(s) required for the propagation of feature annotation.</text>
</comment>
<protein>
    <submittedName>
        <fullName evidence="5">Subtilisin family serine protease</fullName>
    </submittedName>
</protein>
<dbReference type="PROSITE" id="PS51892">
    <property type="entry name" value="SUBTILASE"/>
    <property type="match status" value="1"/>
</dbReference>
<dbReference type="Gene3D" id="3.40.50.200">
    <property type="entry name" value="Peptidase S8/S53 domain"/>
    <property type="match status" value="2"/>
</dbReference>
<dbReference type="RefSeq" id="WP_151412211.1">
    <property type="nucleotide sequence ID" value="NZ_AP028155.1"/>
</dbReference>
<gene>
    <name evidence="5" type="ORF">GGR14_001413</name>
</gene>
<dbReference type="OrthoDB" id="9798386at2"/>
<dbReference type="InterPro" id="IPR051048">
    <property type="entry name" value="Peptidase_S8/S53_subtilisin"/>
</dbReference>
<dbReference type="GO" id="GO:0006508">
    <property type="term" value="P:proteolysis"/>
    <property type="evidence" value="ECO:0007669"/>
    <property type="project" value="UniProtKB-KW"/>
</dbReference>
<evidence type="ECO:0000256" key="1">
    <source>
        <dbReference type="ARBA" id="ARBA00011073"/>
    </source>
</evidence>
<dbReference type="GeneID" id="93100145"/>
<evidence type="ECO:0000259" key="4">
    <source>
        <dbReference type="Pfam" id="PF00082"/>
    </source>
</evidence>
<feature type="signal peptide" evidence="3">
    <location>
        <begin position="1"/>
        <end position="19"/>
    </location>
</feature>
<dbReference type="InterPro" id="IPR000209">
    <property type="entry name" value="Peptidase_S8/S53_dom"/>
</dbReference>
<feature type="chain" id="PRO_5031407339" evidence="3">
    <location>
        <begin position="20"/>
        <end position="566"/>
    </location>
</feature>
<dbReference type="Pfam" id="PF00082">
    <property type="entry name" value="Peptidase_S8"/>
    <property type="match status" value="1"/>
</dbReference>
<dbReference type="InterPro" id="IPR036852">
    <property type="entry name" value="Peptidase_S8/S53_dom_sf"/>
</dbReference>
<feature type="domain" description="Peptidase S8/S53" evidence="4">
    <location>
        <begin position="66"/>
        <end position="526"/>
    </location>
</feature>
<dbReference type="AlphaFoldDB" id="A0A7W6HVD1"/>
<organism evidence="5 6">
    <name type="scientific">Butyricimonas faecihominis</name>
    <dbReference type="NCBI Taxonomy" id="1472416"/>
    <lineage>
        <taxon>Bacteria</taxon>
        <taxon>Pseudomonadati</taxon>
        <taxon>Bacteroidota</taxon>
        <taxon>Bacteroidia</taxon>
        <taxon>Bacteroidales</taxon>
        <taxon>Odoribacteraceae</taxon>
        <taxon>Butyricimonas</taxon>
    </lineage>
</organism>
<reference evidence="5 6" key="1">
    <citation type="submission" date="2020-08" db="EMBL/GenBank/DDBJ databases">
        <title>Genomic Encyclopedia of Type Strains, Phase IV (KMG-IV): sequencing the most valuable type-strain genomes for metagenomic binning, comparative biology and taxonomic classification.</title>
        <authorList>
            <person name="Goeker M."/>
        </authorList>
    </citation>
    <scope>NUCLEOTIDE SEQUENCE [LARGE SCALE GENOMIC DNA]</scope>
    <source>
        <strain evidence="5 6">DSM 105721</strain>
    </source>
</reference>